<gene>
    <name evidence="2" type="ORF">AVEN_91669_1</name>
</gene>
<accession>A0A4Y2IRS6</accession>
<evidence type="ECO:0000313" key="3">
    <source>
        <dbReference type="Proteomes" id="UP000499080"/>
    </source>
</evidence>
<dbReference type="Proteomes" id="UP000499080">
    <property type="component" value="Unassembled WGS sequence"/>
</dbReference>
<proteinExistence type="predicted"/>
<reference evidence="2 3" key="1">
    <citation type="journal article" date="2019" name="Sci. Rep.">
        <title>Orb-weaving spider Araneus ventricosus genome elucidates the spidroin gene catalogue.</title>
        <authorList>
            <person name="Kono N."/>
            <person name="Nakamura H."/>
            <person name="Ohtoshi R."/>
            <person name="Moran D.A.P."/>
            <person name="Shinohara A."/>
            <person name="Yoshida Y."/>
            <person name="Fujiwara M."/>
            <person name="Mori M."/>
            <person name="Tomita M."/>
            <person name="Arakawa K."/>
        </authorList>
    </citation>
    <scope>NUCLEOTIDE SEQUENCE [LARGE SCALE GENOMIC DNA]</scope>
</reference>
<protein>
    <submittedName>
        <fullName evidence="2">Uncharacterized protein</fullName>
    </submittedName>
</protein>
<evidence type="ECO:0000256" key="1">
    <source>
        <dbReference type="SAM" id="MobiDB-lite"/>
    </source>
</evidence>
<organism evidence="2 3">
    <name type="scientific">Araneus ventricosus</name>
    <name type="common">Orbweaver spider</name>
    <name type="synonym">Epeira ventricosa</name>
    <dbReference type="NCBI Taxonomy" id="182803"/>
    <lineage>
        <taxon>Eukaryota</taxon>
        <taxon>Metazoa</taxon>
        <taxon>Ecdysozoa</taxon>
        <taxon>Arthropoda</taxon>
        <taxon>Chelicerata</taxon>
        <taxon>Arachnida</taxon>
        <taxon>Araneae</taxon>
        <taxon>Araneomorphae</taxon>
        <taxon>Entelegynae</taxon>
        <taxon>Araneoidea</taxon>
        <taxon>Araneidae</taxon>
        <taxon>Araneus</taxon>
    </lineage>
</organism>
<dbReference type="EMBL" id="BGPR01002891">
    <property type="protein sequence ID" value="GBM80561.1"/>
    <property type="molecule type" value="Genomic_DNA"/>
</dbReference>
<comment type="caution">
    <text evidence="2">The sequence shown here is derived from an EMBL/GenBank/DDBJ whole genome shotgun (WGS) entry which is preliminary data.</text>
</comment>
<keyword evidence="3" id="KW-1185">Reference proteome</keyword>
<name>A0A4Y2IRS6_ARAVE</name>
<feature type="region of interest" description="Disordered" evidence="1">
    <location>
        <begin position="59"/>
        <end position="91"/>
    </location>
</feature>
<dbReference type="AlphaFoldDB" id="A0A4Y2IRS6"/>
<evidence type="ECO:0000313" key="2">
    <source>
        <dbReference type="EMBL" id="GBM80561.1"/>
    </source>
</evidence>
<sequence>MMQLGTSNSVEETVISQIALVSPTVPSTRDQNNREVSSLICATHGRPLIWCCKKIRGVSCSKKKPSGLGKRRGPKPTSSKSPLRTDHVQKA</sequence>
<feature type="compositionally biased region" description="Basic residues" evidence="1">
    <location>
        <begin position="59"/>
        <end position="74"/>
    </location>
</feature>